<gene>
    <name evidence="2" type="ORF">GSF08_00945</name>
</gene>
<dbReference type="Gene3D" id="3.40.50.10540">
    <property type="entry name" value="Crotonobetainyl-coa:carnitine coa-transferase, domain 1"/>
    <property type="match status" value="1"/>
</dbReference>
<proteinExistence type="predicted"/>
<accession>A0A6N8U7J1</accession>
<dbReference type="InterPro" id="IPR003673">
    <property type="entry name" value="CoA-Trfase_fam_III"/>
</dbReference>
<dbReference type="Pfam" id="PF02515">
    <property type="entry name" value="CoA_transf_3"/>
    <property type="match status" value="1"/>
</dbReference>
<dbReference type="SUPFAM" id="SSF89796">
    <property type="entry name" value="CoA-transferase family III (CaiB/BaiF)"/>
    <property type="match status" value="1"/>
</dbReference>
<dbReference type="EMBL" id="WUUQ01000001">
    <property type="protein sequence ID" value="MXQ72509.1"/>
    <property type="molecule type" value="Genomic_DNA"/>
</dbReference>
<dbReference type="InterPro" id="IPR044855">
    <property type="entry name" value="CoA-Trfase_III_dom3_sf"/>
</dbReference>
<dbReference type="Gene3D" id="3.30.1540.10">
    <property type="entry name" value="formyl-coa transferase, domain 3"/>
    <property type="match status" value="1"/>
</dbReference>
<dbReference type="AlphaFoldDB" id="A0A6N8U7J1"/>
<dbReference type="PANTHER" id="PTHR48207:SF3">
    <property type="entry name" value="SUCCINATE--HYDROXYMETHYLGLUTARATE COA-TRANSFERASE"/>
    <property type="match status" value="1"/>
</dbReference>
<dbReference type="PANTHER" id="PTHR48207">
    <property type="entry name" value="SUCCINATE--HYDROXYMETHYLGLUTARATE COA-TRANSFERASE"/>
    <property type="match status" value="1"/>
</dbReference>
<dbReference type="GO" id="GO:0008410">
    <property type="term" value="F:CoA-transferase activity"/>
    <property type="evidence" value="ECO:0007669"/>
    <property type="project" value="TreeGrafter"/>
</dbReference>
<comment type="caution">
    <text evidence="2">The sequence shown here is derived from an EMBL/GenBank/DDBJ whole genome shotgun (WGS) entry which is preliminary data.</text>
</comment>
<dbReference type="InterPro" id="IPR023606">
    <property type="entry name" value="CoA-Trfase_III_dom_1_sf"/>
</dbReference>
<keyword evidence="3" id="KW-1185">Reference proteome</keyword>
<dbReference type="RefSeq" id="WP_160624001.1">
    <property type="nucleotide sequence ID" value="NZ_WUUQ01000001.1"/>
</dbReference>
<name>A0A6N8U7J1_9FIRM</name>
<protein>
    <submittedName>
        <fullName evidence="2">CoA transferase</fullName>
    </submittedName>
</protein>
<dbReference type="InterPro" id="IPR050483">
    <property type="entry name" value="CoA-transferase_III_domain"/>
</dbReference>
<reference evidence="2 3" key="1">
    <citation type="submission" date="2019-12" db="EMBL/GenBank/DDBJ databases">
        <authorList>
            <person name="Yang R."/>
        </authorList>
    </citation>
    <scope>NUCLEOTIDE SEQUENCE [LARGE SCALE GENOMIC DNA]</scope>
    <source>
        <strain evidence="2 3">DONG20-135</strain>
    </source>
</reference>
<evidence type="ECO:0000256" key="1">
    <source>
        <dbReference type="ARBA" id="ARBA00022679"/>
    </source>
</evidence>
<sequence>MLPLEGIKVVDLTRVLSGPYCTMILADFGAEVIKVEMPKTGDDSRAYGPYVNGESAYYMSINRNKKSITVDTKNPEGIALVKQLIEKADVVVENFKPGTMEKLGMGYEDLKKINPELIYAACSGFGHTGPYSKRPAYDAVVQAMGGIMSITGPGEGQYTRVGASIGDITAGLFSAIGVMMALYHKEKTGKGQKVDVAMLDCQVAILENAIARYCVNGEIPQPRGNRHASITPFEDFTCKDGVKVMVAIGNNGLWKKFCTAAGHEELIEDERFVANPLRTKNYDQLKPIMDEIFLSKTSDEWYESLVAANVPVTYVNTVDKVVSNEQVLARDMIVEANHEGVGPFKMANTPIKMSETKGGYREAAPLLGENTDDILKNYLQLSDEEIEAVKAKGIL</sequence>
<reference evidence="2 3" key="2">
    <citation type="submission" date="2020-01" db="EMBL/GenBank/DDBJ databases">
        <title>Clostridiaceae sp. nov. isolated from the gut of human by culturomics.</title>
        <authorList>
            <person name="Chang Y."/>
        </authorList>
    </citation>
    <scope>NUCLEOTIDE SEQUENCE [LARGE SCALE GENOMIC DNA]</scope>
    <source>
        <strain evidence="2 3">DONG20-135</strain>
    </source>
</reference>
<evidence type="ECO:0000313" key="3">
    <source>
        <dbReference type="Proteomes" id="UP000434036"/>
    </source>
</evidence>
<keyword evidence="1 2" id="KW-0808">Transferase</keyword>
<organism evidence="2 3">
    <name type="scientific">Copranaerobaculum intestinale</name>
    <dbReference type="NCBI Taxonomy" id="2692629"/>
    <lineage>
        <taxon>Bacteria</taxon>
        <taxon>Bacillati</taxon>
        <taxon>Bacillota</taxon>
        <taxon>Erysipelotrichia</taxon>
        <taxon>Erysipelotrichales</taxon>
        <taxon>Erysipelotrichaceae</taxon>
        <taxon>Copranaerobaculum</taxon>
    </lineage>
</organism>
<evidence type="ECO:0000313" key="2">
    <source>
        <dbReference type="EMBL" id="MXQ72509.1"/>
    </source>
</evidence>
<dbReference type="Proteomes" id="UP000434036">
    <property type="component" value="Unassembled WGS sequence"/>
</dbReference>